<evidence type="ECO:0000256" key="6">
    <source>
        <dbReference type="SAM" id="Phobius"/>
    </source>
</evidence>
<reference evidence="8" key="1">
    <citation type="journal article" date="2010" name="Genome Biol.">
        <title>Genome sequence of the necrotrophic plant pathogen Pythium ultimum reveals original pathogenicity mechanisms and effector repertoire.</title>
        <authorList>
            <person name="Levesque C.A."/>
            <person name="Brouwer H."/>
            <person name="Cano L."/>
            <person name="Hamilton J.P."/>
            <person name="Holt C."/>
            <person name="Huitema E."/>
            <person name="Raffaele S."/>
            <person name="Robideau G.P."/>
            <person name="Thines M."/>
            <person name="Win J."/>
            <person name="Zerillo M.M."/>
            <person name="Beakes G.W."/>
            <person name="Boore J.L."/>
            <person name="Busam D."/>
            <person name="Dumas B."/>
            <person name="Ferriera S."/>
            <person name="Fuerstenberg S.I."/>
            <person name="Gachon C.M."/>
            <person name="Gaulin E."/>
            <person name="Govers F."/>
            <person name="Grenville-Briggs L."/>
            <person name="Horner N."/>
            <person name="Hostetler J."/>
            <person name="Jiang R.H."/>
            <person name="Johnson J."/>
            <person name="Krajaejun T."/>
            <person name="Lin H."/>
            <person name="Meijer H.J."/>
            <person name="Moore B."/>
            <person name="Morris P."/>
            <person name="Phuntmart V."/>
            <person name="Puiu D."/>
            <person name="Shetty J."/>
            <person name="Stajich J.E."/>
            <person name="Tripathy S."/>
            <person name="Wawra S."/>
            <person name="van West P."/>
            <person name="Whitty B.R."/>
            <person name="Coutinho P.M."/>
            <person name="Henrissat B."/>
            <person name="Martin F."/>
            <person name="Thomas P.D."/>
            <person name="Tyler B.M."/>
            <person name="De Vries R.P."/>
            <person name="Kamoun S."/>
            <person name="Yandell M."/>
            <person name="Tisserat N."/>
            <person name="Buell C.R."/>
        </authorList>
    </citation>
    <scope>NUCLEOTIDE SEQUENCE</scope>
    <source>
        <strain evidence="8">DAOM:BR144</strain>
    </source>
</reference>
<evidence type="ECO:0000256" key="1">
    <source>
        <dbReference type="ARBA" id="ARBA00004141"/>
    </source>
</evidence>
<keyword evidence="8" id="KW-1185">Reference proteome</keyword>
<dbReference type="EMBL" id="GL376634">
    <property type="status" value="NOT_ANNOTATED_CDS"/>
    <property type="molecule type" value="Genomic_DNA"/>
</dbReference>
<dbReference type="GO" id="GO:0016192">
    <property type="term" value="P:vesicle-mediated transport"/>
    <property type="evidence" value="ECO:0007669"/>
    <property type="project" value="InterPro"/>
</dbReference>
<dbReference type="PANTHER" id="PTHR12290">
    <property type="entry name" value="CORNICHON-RELATED"/>
    <property type="match status" value="1"/>
</dbReference>
<dbReference type="GO" id="GO:0016020">
    <property type="term" value="C:membrane"/>
    <property type="evidence" value="ECO:0007669"/>
    <property type="project" value="UniProtKB-SubCell"/>
</dbReference>
<dbReference type="HOGENOM" id="CLU_112942_0_0_1"/>
<evidence type="ECO:0000256" key="5">
    <source>
        <dbReference type="ARBA" id="ARBA00023136"/>
    </source>
</evidence>
<reference evidence="7" key="3">
    <citation type="submission" date="2015-02" db="UniProtKB">
        <authorList>
            <consortium name="EnsemblProtists"/>
        </authorList>
    </citation>
    <scope>IDENTIFICATION</scope>
    <source>
        <strain evidence="7">DAOM BR144</strain>
    </source>
</reference>
<dbReference type="eggNOG" id="KOG2729">
    <property type="taxonomic scope" value="Eukaryota"/>
</dbReference>
<dbReference type="InParanoid" id="K3W9W4"/>
<evidence type="ECO:0000313" key="8">
    <source>
        <dbReference type="Proteomes" id="UP000019132"/>
    </source>
</evidence>
<keyword evidence="3 6" id="KW-0812">Transmembrane</keyword>
<evidence type="ECO:0000256" key="3">
    <source>
        <dbReference type="ARBA" id="ARBA00022692"/>
    </source>
</evidence>
<feature type="transmembrane region" description="Helical" evidence="6">
    <location>
        <begin position="52"/>
        <end position="80"/>
    </location>
</feature>
<evidence type="ECO:0008006" key="9">
    <source>
        <dbReference type="Google" id="ProtNLM"/>
    </source>
</evidence>
<dbReference type="STRING" id="431595.K3W9W4"/>
<name>K3W9W4_GLOUD</name>
<comment type="similarity">
    <text evidence="2">Belongs to the cornichon family.</text>
</comment>
<dbReference type="Pfam" id="PF03311">
    <property type="entry name" value="Cornichon"/>
    <property type="match status" value="1"/>
</dbReference>
<evidence type="ECO:0000256" key="2">
    <source>
        <dbReference type="ARBA" id="ARBA00010095"/>
    </source>
</evidence>
<evidence type="ECO:0000256" key="4">
    <source>
        <dbReference type="ARBA" id="ARBA00022989"/>
    </source>
</evidence>
<accession>K3W9W4</accession>
<dbReference type="EnsemblProtists" id="PYU1_T001755">
    <property type="protein sequence ID" value="PYU1_T001755"/>
    <property type="gene ID" value="PYU1_G001754"/>
</dbReference>
<keyword evidence="5 6" id="KW-0472">Membrane</keyword>
<dbReference type="VEuPathDB" id="FungiDB:PYU1_G001754"/>
<dbReference type="SMART" id="SM01398">
    <property type="entry name" value="Cornichon"/>
    <property type="match status" value="1"/>
</dbReference>
<dbReference type="OMA" id="FAVFHVI"/>
<dbReference type="Proteomes" id="UP000019132">
    <property type="component" value="Unassembled WGS sequence"/>
</dbReference>
<reference evidence="8" key="2">
    <citation type="submission" date="2010-04" db="EMBL/GenBank/DDBJ databases">
        <authorList>
            <person name="Buell R."/>
            <person name="Hamilton J."/>
            <person name="Hostetler J."/>
        </authorList>
    </citation>
    <scope>NUCLEOTIDE SEQUENCE [LARGE SCALE GENOMIC DNA]</scope>
    <source>
        <strain evidence="8">DAOM:BR144</strain>
    </source>
</reference>
<evidence type="ECO:0000313" key="7">
    <source>
        <dbReference type="EnsemblProtists" id="PYU1_T001755"/>
    </source>
</evidence>
<keyword evidence="4 6" id="KW-1133">Transmembrane helix</keyword>
<dbReference type="InterPro" id="IPR003377">
    <property type="entry name" value="Cornichon"/>
</dbReference>
<comment type="subcellular location">
    <subcellularLocation>
        <location evidence="1">Membrane</location>
        <topology evidence="1">Multi-pass membrane protein</topology>
    </subcellularLocation>
</comment>
<feature type="transmembrane region" description="Helical" evidence="6">
    <location>
        <begin position="115"/>
        <end position="136"/>
    </location>
</feature>
<protein>
    <recommendedName>
        <fullName evidence="9">ER-derived vesicles protein ERV14</fullName>
    </recommendedName>
</protein>
<sequence length="147" mass="16772">MSVLLAVLSFVDIVALTFLNGYWLITLDELELDHLNPADVAKRLNKLVFPEMVLHGILMFLCLIAWAPWVLLLNVPIAVWHARRVMRNEHMLDPTEILRFKNLQQARMEAIAKTVFYGFQIVYGMFWMVSAIVASAKGSGRKSSGRK</sequence>
<dbReference type="AlphaFoldDB" id="K3W9W4"/>
<organism evidence="7 8">
    <name type="scientific">Globisporangium ultimum (strain ATCC 200006 / CBS 805.95 / DAOM BR144)</name>
    <name type="common">Pythium ultimum</name>
    <dbReference type="NCBI Taxonomy" id="431595"/>
    <lineage>
        <taxon>Eukaryota</taxon>
        <taxon>Sar</taxon>
        <taxon>Stramenopiles</taxon>
        <taxon>Oomycota</taxon>
        <taxon>Peronosporomycetes</taxon>
        <taxon>Pythiales</taxon>
        <taxon>Pythiaceae</taxon>
        <taxon>Globisporangium</taxon>
    </lineage>
</organism>
<proteinExistence type="inferred from homology"/>